<dbReference type="EMBL" id="JAHYBZ010000004">
    <property type="protein sequence ID" value="MBW6399098.1"/>
    <property type="molecule type" value="Genomic_DNA"/>
</dbReference>
<keyword evidence="2" id="KW-0238">DNA-binding</keyword>
<dbReference type="SUPFAM" id="SSF48008">
    <property type="entry name" value="GntR ligand-binding domain-like"/>
    <property type="match status" value="1"/>
</dbReference>
<dbReference type="CDD" id="cd07377">
    <property type="entry name" value="WHTH_GntR"/>
    <property type="match status" value="1"/>
</dbReference>
<dbReference type="Pfam" id="PF00392">
    <property type="entry name" value="GntR"/>
    <property type="match status" value="1"/>
</dbReference>
<dbReference type="InterPro" id="IPR011711">
    <property type="entry name" value="GntR_C"/>
</dbReference>
<accession>A0ABS7AAA1</accession>
<dbReference type="SMART" id="SM00345">
    <property type="entry name" value="HTH_GNTR"/>
    <property type="match status" value="1"/>
</dbReference>
<evidence type="ECO:0000313" key="5">
    <source>
        <dbReference type="EMBL" id="MBW6399098.1"/>
    </source>
</evidence>
<evidence type="ECO:0000259" key="4">
    <source>
        <dbReference type="PROSITE" id="PS50949"/>
    </source>
</evidence>
<sequence>MRDKKPLIPSSGVRDLARDAYDRVKAAIQDGELTVGTRVTEAELANLFGISRTPIRDAIVRLEADGLLTNEPRRGLVVTQLDHQQMVELYAMREILEGAAAQLAARHASEIEVATLESLVEEEGRSLGDRTRIAQINWRFHELLSLAAHNRYLLRSLRQLSVTMSLLPSLLHARNRAEEAHHEHRAIVMALRARDGAAAEVAIRAHIQSSQRHRVAMMLEDGTPTGAAGGR</sequence>
<dbReference type="PROSITE" id="PS50949">
    <property type="entry name" value="HTH_GNTR"/>
    <property type="match status" value="1"/>
</dbReference>
<dbReference type="InterPro" id="IPR036390">
    <property type="entry name" value="WH_DNA-bd_sf"/>
</dbReference>
<protein>
    <submittedName>
        <fullName evidence="5">GntR family transcriptional regulator</fullName>
    </submittedName>
</protein>
<dbReference type="Proteomes" id="UP001196565">
    <property type="component" value="Unassembled WGS sequence"/>
</dbReference>
<dbReference type="PRINTS" id="PR00035">
    <property type="entry name" value="HTHGNTR"/>
</dbReference>
<dbReference type="RefSeq" id="WP_219763680.1">
    <property type="nucleotide sequence ID" value="NZ_JAHYBZ010000004.1"/>
</dbReference>
<keyword evidence="3" id="KW-0804">Transcription</keyword>
<reference evidence="5 6" key="1">
    <citation type="submission" date="2021-07" db="EMBL/GenBank/DDBJ databases">
        <authorList>
            <person name="So Y."/>
        </authorList>
    </citation>
    <scope>NUCLEOTIDE SEQUENCE [LARGE SCALE GENOMIC DNA]</scope>
    <source>
        <strain evidence="5 6">HJA6</strain>
    </source>
</reference>
<name>A0ABS7AAA1_9PROT</name>
<dbReference type="InterPro" id="IPR000524">
    <property type="entry name" value="Tscrpt_reg_HTH_GntR"/>
</dbReference>
<dbReference type="SUPFAM" id="SSF46785">
    <property type="entry name" value="Winged helix' DNA-binding domain"/>
    <property type="match status" value="1"/>
</dbReference>
<keyword evidence="1" id="KW-0805">Transcription regulation</keyword>
<keyword evidence="6" id="KW-1185">Reference proteome</keyword>
<proteinExistence type="predicted"/>
<dbReference type="PANTHER" id="PTHR43537">
    <property type="entry name" value="TRANSCRIPTIONAL REGULATOR, GNTR FAMILY"/>
    <property type="match status" value="1"/>
</dbReference>
<dbReference type="InterPro" id="IPR036388">
    <property type="entry name" value="WH-like_DNA-bd_sf"/>
</dbReference>
<organism evidence="5 6">
    <name type="scientific">Roseomonas alba</name>
    <dbReference type="NCBI Taxonomy" id="2846776"/>
    <lineage>
        <taxon>Bacteria</taxon>
        <taxon>Pseudomonadati</taxon>
        <taxon>Pseudomonadota</taxon>
        <taxon>Alphaproteobacteria</taxon>
        <taxon>Acetobacterales</taxon>
        <taxon>Roseomonadaceae</taxon>
        <taxon>Roseomonas</taxon>
    </lineage>
</organism>
<dbReference type="PANTHER" id="PTHR43537:SF49">
    <property type="entry name" value="TRANSCRIPTIONAL REGULATORY PROTEIN"/>
    <property type="match status" value="1"/>
</dbReference>
<dbReference type="InterPro" id="IPR008920">
    <property type="entry name" value="TF_FadR/GntR_C"/>
</dbReference>
<dbReference type="SMART" id="SM00895">
    <property type="entry name" value="FCD"/>
    <property type="match status" value="1"/>
</dbReference>
<evidence type="ECO:0000256" key="1">
    <source>
        <dbReference type="ARBA" id="ARBA00023015"/>
    </source>
</evidence>
<evidence type="ECO:0000256" key="3">
    <source>
        <dbReference type="ARBA" id="ARBA00023163"/>
    </source>
</evidence>
<feature type="domain" description="HTH gntR-type" evidence="4">
    <location>
        <begin position="14"/>
        <end position="81"/>
    </location>
</feature>
<dbReference type="Pfam" id="PF07729">
    <property type="entry name" value="FCD"/>
    <property type="match status" value="1"/>
</dbReference>
<evidence type="ECO:0000256" key="2">
    <source>
        <dbReference type="ARBA" id="ARBA00023125"/>
    </source>
</evidence>
<dbReference type="Gene3D" id="1.20.120.530">
    <property type="entry name" value="GntR ligand-binding domain-like"/>
    <property type="match status" value="1"/>
</dbReference>
<comment type="caution">
    <text evidence="5">The sequence shown here is derived from an EMBL/GenBank/DDBJ whole genome shotgun (WGS) entry which is preliminary data.</text>
</comment>
<gene>
    <name evidence="5" type="ORF">KPL78_14645</name>
</gene>
<evidence type="ECO:0000313" key="6">
    <source>
        <dbReference type="Proteomes" id="UP001196565"/>
    </source>
</evidence>
<dbReference type="Gene3D" id="1.10.10.10">
    <property type="entry name" value="Winged helix-like DNA-binding domain superfamily/Winged helix DNA-binding domain"/>
    <property type="match status" value="1"/>
</dbReference>